<sequence length="191" mass="20070">MRLPTFPRQTTVDEANTERTPVTPRRDEPTTATLPPVRSDTVTPPPARPQTFPPRTGTASSRSEIDRAKAVSEPVAVVPATPAPRARVSFVATLGLVLSVAGALLVLSGPLLGYGVGVSAVALVLSLAGVFATRKRHVAGKGGALFGVLLSLAAIVTGVLALAGQLWWLGTDTQTVTELRTWLDTQFETRI</sequence>
<evidence type="ECO:0000313" key="3">
    <source>
        <dbReference type="EMBL" id="MFC4067662.1"/>
    </source>
</evidence>
<feature type="transmembrane region" description="Helical" evidence="2">
    <location>
        <begin position="144"/>
        <end position="168"/>
    </location>
</feature>
<protein>
    <recommendedName>
        <fullName evidence="5">DUF4190 domain-containing protein</fullName>
    </recommendedName>
</protein>
<feature type="transmembrane region" description="Helical" evidence="2">
    <location>
        <begin position="112"/>
        <end position="132"/>
    </location>
</feature>
<feature type="transmembrane region" description="Helical" evidence="2">
    <location>
        <begin position="88"/>
        <end position="106"/>
    </location>
</feature>
<comment type="caution">
    <text evidence="3">The sequence shown here is derived from an EMBL/GenBank/DDBJ whole genome shotgun (WGS) entry which is preliminary data.</text>
</comment>
<dbReference type="RefSeq" id="WP_378068591.1">
    <property type="nucleotide sequence ID" value="NZ_JBHSBL010000018.1"/>
</dbReference>
<feature type="region of interest" description="Disordered" evidence="1">
    <location>
        <begin position="1"/>
        <end position="66"/>
    </location>
</feature>
<evidence type="ECO:0000256" key="2">
    <source>
        <dbReference type="SAM" id="Phobius"/>
    </source>
</evidence>
<evidence type="ECO:0008006" key="5">
    <source>
        <dbReference type="Google" id="ProtNLM"/>
    </source>
</evidence>
<gene>
    <name evidence="3" type="ORF">ACFO0C_22230</name>
</gene>
<keyword evidence="2" id="KW-1133">Transmembrane helix</keyword>
<dbReference type="EMBL" id="JBHSBL010000018">
    <property type="protein sequence ID" value="MFC4067662.1"/>
    <property type="molecule type" value="Genomic_DNA"/>
</dbReference>
<evidence type="ECO:0000313" key="4">
    <source>
        <dbReference type="Proteomes" id="UP001595867"/>
    </source>
</evidence>
<reference evidence="4" key="1">
    <citation type="journal article" date="2019" name="Int. J. Syst. Evol. Microbiol.">
        <title>The Global Catalogue of Microorganisms (GCM) 10K type strain sequencing project: providing services to taxonomists for standard genome sequencing and annotation.</title>
        <authorList>
            <consortium name="The Broad Institute Genomics Platform"/>
            <consortium name="The Broad Institute Genome Sequencing Center for Infectious Disease"/>
            <person name="Wu L."/>
            <person name="Ma J."/>
        </authorList>
    </citation>
    <scope>NUCLEOTIDE SEQUENCE [LARGE SCALE GENOMIC DNA]</scope>
    <source>
        <strain evidence="4">TBRC 5832</strain>
    </source>
</reference>
<evidence type="ECO:0000256" key="1">
    <source>
        <dbReference type="SAM" id="MobiDB-lite"/>
    </source>
</evidence>
<keyword evidence="2" id="KW-0812">Transmembrane</keyword>
<keyword evidence="4" id="KW-1185">Reference proteome</keyword>
<organism evidence="3 4">
    <name type="scientific">Actinoplanes subglobosus</name>
    <dbReference type="NCBI Taxonomy" id="1547892"/>
    <lineage>
        <taxon>Bacteria</taxon>
        <taxon>Bacillati</taxon>
        <taxon>Actinomycetota</taxon>
        <taxon>Actinomycetes</taxon>
        <taxon>Micromonosporales</taxon>
        <taxon>Micromonosporaceae</taxon>
        <taxon>Actinoplanes</taxon>
    </lineage>
</organism>
<feature type="compositionally biased region" description="Pro residues" evidence="1">
    <location>
        <begin position="43"/>
        <end position="52"/>
    </location>
</feature>
<proteinExistence type="predicted"/>
<keyword evidence="2" id="KW-0472">Membrane</keyword>
<accession>A0ABV8IXC0</accession>
<dbReference type="Proteomes" id="UP001595867">
    <property type="component" value="Unassembled WGS sequence"/>
</dbReference>
<feature type="compositionally biased region" description="Polar residues" evidence="1">
    <location>
        <begin position="7"/>
        <end position="20"/>
    </location>
</feature>
<name>A0ABV8IXC0_9ACTN</name>